<dbReference type="AlphaFoldDB" id="A0A1M4V4D4"/>
<name>A0A1M4V4D4_9HYPH</name>
<dbReference type="EMBL" id="FQUP01000001">
    <property type="protein sequence ID" value="SHE63846.1"/>
    <property type="molecule type" value="Genomic_DNA"/>
</dbReference>
<sequence>MSKNAISTTAATAMFALAVASCTATTPGGGQRFYGIQGFGDNVSAGDCRALAAQVGPQNVWFSRFSGSKPNPWDTGLWPAWGNGCFKTQAECKRWLYNVQSEWPQLMDFTFCQRGLQKA</sequence>
<dbReference type="PROSITE" id="PS51257">
    <property type="entry name" value="PROKAR_LIPOPROTEIN"/>
    <property type="match status" value="1"/>
</dbReference>
<organism evidence="2 3">
    <name type="scientific">Kaistia soli DSM 19436</name>
    <dbReference type="NCBI Taxonomy" id="1122133"/>
    <lineage>
        <taxon>Bacteria</taxon>
        <taxon>Pseudomonadati</taxon>
        <taxon>Pseudomonadota</taxon>
        <taxon>Alphaproteobacteria</taxon>
        <taxon>Hyphomicrobiales</taxon>
        <taxon>Kaistiaceae</taxon>
        <taxon>Kaistia</taxon>
    </lineage>
</organism>
<keyword evidence="3" id="KW-1185">Reference proteome</keyword>
<feature type="chain" id="PRO_5012273868" evidence="1">
    <location>
        <begin position="25"/>
        <end position="119"/>
    </location>
</feature>
<evidence type="ECO:0000313" key="3">
    <source>
        <dbReference type="Proteomes" id="UP000184485"/>
    </source>
</evidence>
<evidence type="ECO:0000313" key="2">
    <source>
        <dbReference type="EMBL" id="SHE63846.1"/>
    </source>
</evidence>
<accession>A0A1M4V4D4</accession>
<reference evidence="2 3" key="1">
    <citation type="submission" date="2016-11" db="EMBL/GenBank/DDBJ databases">
        <authorList>
            <person name="Jaros S."/>
            <person name="Januszkiewicz K."/>
            <person name="Wedrychowicz H."/>
        </authorList>
    </citation>
    <scope>NUCLEOTIDE SEQUENCE [LARGE SCALE GENOMIC DNA]</scope>
    <source>
        <strain evidence="2 3">DSM 19436</strain>
    </source>
</reference>
<keyword evidence="1" id="KW-0732">Signal</keyword>
<gene>
    <name evidence="2" type="ORF">SAMN02745157_0607</name>
</gene>
<feature type="signal peptide" evidence="1">
    <location>
        <begin position="1"/>
        <end position="24"/>
    </location>
</feature>
<proteinExistence type="predicted"/>
<protein>
    <submittedName>
        <fullName evidence="2">Uncharacterized protein</fullName>
    </submittedName>
</protein>
<dbReference type="OrthoDB" id="8450151at2"/>
<evidence type="ECO:0000256" key="1">
    <source>
        <dbReference type="SAM" id="SignalP"/>
    </source>
</evidence>
<dbReference type="RefSeq" id="WP_073051297.1">
    <property type="nucleotide sequence ID" value="NZ_FQUP01000001.1"/>
</dbReference>
<dbReference type="Proteomes" id="UP000184485">
    <property type="component" value="Unassembled WGS sequence"/>
</dbReference>